<comment type="caution">
    <text evidence="1">The sequence shown here is derived from an EMBL/GenBank/DDBJ whole genome shotgun (WGS) entry which is preliminary data.</text>
</comment>
<name>A0AAN6RZW7_9PEZI</name>
<keyword evidence="2" id="KW-1185">Reference proteome</keyword>
<dbReference type="GO" id="GO:0061640">
    <property type="term" value="P:cytoskeleton-dependent cytokinesis"/>
    <property type="evidence" value="ECO:0007669"/>
    <property type="project" value="InterPro"/>
</dbReference>
<protein>
    <submittedName>
        <fullName evidence="1">Nuclear distribution protein</fullName>
    </submittedName>
</protein>
<dbReference type="GO" id="GO:0005869">
    <property type="term" value="C:dynactin complex"/>
    <property type="evidence" value="ECO:0007669"/>
    <property type="project" value="InterPro"/>
</dbReference>
<evidence type="ECO:0000313" key="1">
    <source>
        <dbReference type="EMBL" id="KAK3934908.1"/>
    </source>
</evidence>
<accession>A0AAN6RZW7</accession>
<reference evidence="2" key="1">
    <citation type="journal article" date="2023" name="Mol. Phylogenet. Evol.">
        <title>Genome-scale phylogeny and comparative genomics of the fungal order Sordariales.</title>
        <authorList>
            <person name="Hensen N."/>
            <person name="Bonometti L."/>
            <person name="Westerberg I."/>
            <person name="Brannstrom I.O."/>
            <person name="Guillou S."/>
            <person name="Cros-Aarteil S."/>
            <person name="Calhoun S."/>
            <person name="Haridas S."/>
            <person name="Kuo A."/>
            <person name="Mondo S."/>
            <person name="Pangilinan J."/>
            <person name="Riley R."/>
            <person name="LaButti K."/>
            <person name="Andreopoulos B."/>
            <person name="Lipzen A."/>
            <person name="Chen C."/>
            <person name="Yan M."/>
            <person name="Daum C."/>
            <person name="Ng V."/>
            <person name="Clum A."/>
            <person name="Steindorff A."/>
            <person name="Ohm R.A."/>
            <person name="Martin F."/>
            <person name="Silar P."/>
            <person name="Natvig D.O."/>
            <person name="Lalanne C."/>
            <person name="Gautier V."/>
            <person name="Ament-Velasquez S.L."/>
            <person name="Kruys A."/>
            <person name="Hutchinson M.I."/>
            <person name="Powell A.J."/>
            <person name="Barry K."/>
            <person name="Miller A.N."/>
            <person name="Grigoriev I.V."/>
            <person name="Debuchy R."/>
            <person name="Gladieux P."/>
            <person name="Hiltunen Thoren M."/>
            <person name="Johannesson H."/>
        </authorList>
    </citation>
    <scope>NUCLEOTIDE SEQUENCE [LARGE SCALE GENOMIC DNA]</scope>
    <source>
        <strain evidence="2">CBS 340.73</strain>
    </source>
</reference>
<dbReference type="Proteomes" id="UP001303473">
    <property type="component" value="Unassembled WGS sequence"/>
</dbReference>
<organism evidence="1 2">
    <name type="scientific">Diplogelasinospora grovesii</name>
    <dbReference type="NCBI Taxonomy" id="303347"/>
    <lineage>
        <taxon>Eukaryota</taxon>
        <taxon>Fungi</taxon>
        <taxon>Dikarya</taxon>
        <taxon>Ascomycota</taxon>
        <taxon>Pezizomycotina</taxon>
        <taxon>Sordariomycetes</taxon>
        <taxon>Sordariomycetidae</taxon>
        <taxon>Sordariales</taxon>
        <taxon>Diplogelasinosporaceae</taxon>
        <taxon>Diplogelasinospora</taxon>
    </lineage>
</organism>
<dbReference type="EMBL" id="MU853952">
    <property type="protein sequence ID" value="KAK3934908.1"/>
    <property type="molecule type" value="Genomic_DNA"/>
</dbReference>
<gene>
    <name evidence="1" type="ORF">QBC46DRAFT_272874</name>
</gene>
<evidence type="ECO:0000313" key="2">
    <source>
        <dbReference type="Proteomes" id="UP001303473"/>
    </source>
</evidence>
<proteinExistence type="predicted"/>
<sequence length="205" mass="22956">MNNNLDETALTTMALLEARLLRIDHLLYGSSAPPYRPPTETTLDSLAKLENRFAIVLRRFRVYAELLKIYAAHPSLFQSPSPDAPPTELSPEALRATVLSYAASFPSTASALTAVTSDTPVPDAKRSADLASLMPRMKGVEAMQLAQEAEIAELRTRSECVLRRWYEGRMLRYSQFVADIEGRIEEVEMGVRRAERLLQTEKTTL</sequence>
<dbReference type="AlphaFoldDB" id="A0AAN6RZW7"/>
<dbReference type="InterPro" id="IPR009991">
    <property type="entry name" value="DCTN3"/>
</dbReference>
<dbReference type="Pfam" id="PF07426">
    <property type="entry name" value="Dynactin_p22"/>
    <property type="match status" value="1"/>
</dbReference>